<dbReference type="EMBL" id="JACYTR010000007">
    <property type="protein sequence ID" value="MBD8525195.1"/>
    <property type="molecule type" value="Genomic_DNA"/>
</dbReference>
<dbReference type="Proteomes" id="UP000613768">
    <property type="component" value="Unassembled WGS sequence"/>
</dbReference>
<protein>
    <submittedName>
        <fullName evidence="7">ATP synthase subunit I</fullName>
    </submittedName>
</protein>
<sequence>MLNSLAAGRRQATQQVLAQCAVAALLTLAFAVQGLEAALSAAVGGFAVVLGNALMAWRSFAGGVAEPGTALFRLFGGIALKWLVIVLSLYLGLARFGLLPLPLLAGLSATLVASLLAYRIKS</sequence>
<keyword evidence="5 6" id="KW-0472">Membrane</keyword>
<proteinExistence type="predicted"/>
<evidence type="ECO:0000256" key="4">
    <source>
        <dbReference type="ARBA" id="ARBA00022989"/>
    </source>
</evidence>
<evidence type="ECO:0000256" key="6">
    <source>
        <dbReference type="SAM" id="Phobius"/>
    </source>
</evidence>
<keyword evidence="8" id="KW-1185">Reference proteome</keyword>
<evidence type="ECO:0000256" key="5">
    <source>
        <dbReference type="ARBA" id="ARBA00023136"/>
    </source>
</evidence>
<evidence type="ECO:0000256" key="2">
    <source>
        <dbReference type="ARBA" id="ARBA00022475"/>
    </source>
</evidence>
<dbReference type="GO" id="GO:0005886">
    <property type="term" value="C:plasma membrane"/>
    <property type="evidence" value="ECO:0007669"/>
    <property type="project" value="UniProtKB-SubCell"/>
</dbReference>
<name>A0AAW3ZGE3_9GAMM</name>
<comment type="subcellular location">
    <subcellularLocation>
        <location evidence="1">Cell membrane</location>
        <topology evidence="1">Multi-pass membrane protein</topology>
    </subcellularLocation>
</comment>
<evidence type="ECO:0000256" key="3">
    <source>
        <dbReference type="ARBA" id="ARBA00022692"/>
    </source>
</evidence>
<evidence type="ECO:0000313" key="7">
    <source>
        <dbReference type="EMBL" id="MBD8525195.1"/>
    </source>
</evidence>
<reference evidence="7 8" key="1">
    <citation type="submission" date="2020-09" db="EMBL/GenBank/DDBJ databases">
        <title>Pseudoxanthomonas sp. CAU 1598 isolated from sand of Yaerae Beach.</title>
        <authorList>
            <person name="Kim W."/>
        </authorList>
    </citation>
    <scope>NUCLEOTIDE SEQUENCE [LARGE SCALE GENOMIC DNA]</scope>
    <source>
        <strain evidence="7 8">CAU 1598</strain>
    </source>
</reference>
<organism evidence="7 8">
    <name type="scientific">Pseudomarimonas arenosa</name>
    <dbReference type="NCBI Taxonomy" id="2774145"/>
    <lineage>
        <taxon>Bacteria</taxon>
        <taxon>Pseudomonadati</taxon>
        <taxon>Pseudomonadota</taxon>
        <taxon>Gammaproteobacteria</taxon>
        <taxon>Lysobacterales</taxon>
        <taxon>Lysobacteraceae</taxon>
        <taxon>Pseudomarimonas</taxon>
    </lineage>
</organism>
<gene>
    <name evidence="7" type="ORF">IFO71_05510</name>
</gene>
<evidence type="ECO:0000256" key="1">
    <source>
        <dbReference type="ARBA" id="ARBA00004651"/>
    </source>
</evidence>
<comment type="caution">
    <text evidence="7">The sequence shown here is derived from an EMBL/GenBank/DDBJ whole genome shotgun (WGS) entry which is preliminary data.</text>
</comment>
<keyword evidence="3 6" id="KW-0812">Transmembrane</keyword>
<evidence type="ECO:0000313" key="8">
    <source>
        <dbReference type="Proteomes" id="UP000613768"/>
    </source>
</evidence>
<keyword evidence="2" id="KW-1003">Cell membrane</keyword>
<accession>A0AAW3ZGE3</accession>
<dbReference type="InterPro" id="IPR005598">
    <property type="entry name" value="ATP_synth_I"/>
</dbReference>
<feature type="transmembrane region" description="Helical" evidence="6">
    <location>
        <begin position="72"/>
        <end position="93"/>
    </location>
</feature>
<dbReference type="Pfam" id="PF03899">
    <property type="entry name" value="ATP-synt_I"/>
    <property type="match status" value="1"/>
</dbReference>
<keyword evidence="4 6" id="KW-1133">Transmembrane helix</keyword>
<feature type="transmembrane region" description="Helical" evidence="6">
    <location>
        <begin position="41"/>
        <end position="60"/>
    </location>
</feature>
<dbReference type="AlphaFoldDB" id="A0AAW3ZGE3"/>
<feature type="transmembrane region" description="Helical" evidence="6">
    <location>
        <begin position="99"/>
        <end position="118"/>
    </location>
</feature>
<dbReference type="RefSeq" id="WP_192028540.1">
    <property type="nucleotide sequence ID" value="NZ_JACYTR010000007.1"/>
</dbReference>